<dbReference type="Proteomes" id="UP000275368">
    <property type="component" value="Chromosome"/>
</dbReference>
<dbReference type="KEGG" id="pbk:Back11_39610"/>
<evidence type="ECO:0000313" key="1">
    <source>
        <dbReference type="EMBL" id="BBH22616.1"/>
    </source>
</evidence>
<evidence type="ECO:0000313" key="2">
    <source>
        <dbReference type="Proteomes" id="UP000275368"/>
    </source>
</evidence>
<dbReference type="AlphaFoldDB" id="A0A3G9IVV0"/>
<dbReference type="RefSeq" id="WP_125660998.1">
    <property type="nucleotide sequence ID" value="NZ_AP019308.1"/>
</dbReference>
<protein>
    <submittedName>
        <fullName evidence="1">Uncharacterized protein</fullName>
    </submittedName>
</protein>
<name>A0A3G9IVV0_9BACL</name>
<keyword evidence="2" id="KW-1185">Reference proteome</keyword>
<proteinExistence type="predicted"/>
<dbReference type="EMBL" id="AP019308">
    <property type="protein sequence ID" value="BBH22616.1"/>
    <property type="molecule type" value="Genomic_DNA"/>
</dbReference>
<organism evidence="1 2">
    <name type="scientific">Paenibacillus baekrokdamisoli</name>
    <dbReference type="NCBI Taxonomy" id="1712516"/>
    <lineage>
        <taxon>Bacteria</taxon>
        <taxon>Bacillati</taxon>
        <taxon>Bacillota</taxon>
        <taxon>Bacilli</taxon>
        <taxon>Bacillales</taxon>
        <taxon>Paenibacillaceae</taxon>
        <taxon>Paenibacillus</taxon>
    </lineage>
</organism>
<sequence>MLSNKDLYWVNEDHKQNFHRCIAQFKYHNSAAHPEIFKCFLLKAQLSGPFDWYFERLEVTTEVDSDIDSFAKGDTSPLTGQTTALVRLALNLWNG</sequence>
<reference evidence="1 2" key="1">
    <citation type="submission" date="2018-11" db="EMBL/GenBank/DDBJ databases">
        <title>Complete genome sequence of Paenibacillus baekrokdamisoli strain KCTC 33723.</title>
        <authorList>
            <person name="Kang S.W."/>
            <person name="Lee K.C."/>
            <person name="Kim K.K."/>
            <person name="Kim J.S."/>
            <person name="Kim D.S."/>
            <person name="Ko S.H."/>
            <person name="Yang S.H."/>
            <person name="Lee J.S."/>
        </authorList>
    </citation>
    <scope>NUCLEOTIDE SEQUENCE [LARGE SCALE GENOMIC DNA]</scope>
    <source>
        <strain evidence="1 2">KCTC 33723</strain>
    </source>
</reference>
<dbReference type="OrthoDB" id="2968185at2"/>
<accession>A0A3G9IVV0</accession>
<gene>
    <name evidence="1" type="ORF">Back11_39610</name>
</gene>